<dbReference type="AlphaFoldDB" id="W9G457"/>
<evidence type="ECO:0000259" key="1">
    <source>
        <dbReference type="Pfam" id="PF13349"/>
    </source>
</evidence>
<dbReference type="EMBL" id="AWSA01000034">
    <property type="protein sequence ID" value="EWT00805.1"/>
    <property type="molecule type" value="Genomic_DNA"/>
</dbReference>
<keyword evidence="3" id="KW-1185">Reference proteome</keyword>
<evidence type="ECO:0000313" key="2">
    <source>
        <dbReference type="EMBL" id="EWT00805.1"/>
    </source>
</evidence>
<dbReference type="eggNOG" id="COG3595">
    <property type="taxonomic scope" value="Bacteria"/>
</dbReference>
<dbReference type="RefSeq" id="WP_034807559.1">
    <property type="nucleotide sequence ID" value="NZ_AWSA01000034.1"/>
</dbReference>
<dbReference type="Pfam" id="PF13349">
    <property type="entry name" value="DUF4097"/>
    <property type="match status" value="1"/>
</dbReference>
<proteinExistence type="predicted"/>
<dbReference type="InterPro" id="IPR025164">
    <property type="entry name" value="Toastrack_DUF4097"/>
</dbReference>
<evidence type="ECO:0000313" key="3">
    <source>
        <dbReference type="Proteomes" id="UP000019489"/>
    </source>
</evidence>
<reference evidence="2 3" key="1">
    <citation type="submission" date="2013-08" db="EMBL/GenBank/DDBJ databases">
        <title>Intrasporangium oryzae NRRL B-24470.</title>
        <authorList>
            <person name="Liu H."/>
            <person name="Wang G."/>
        </authorList>
    </citation>
    <scope>NUCLEOTIDE SEQUENCE [LARGE SCALE GENOMIC DNA]</scope>
    <source>
        <strain evidence="2 3">NRRL B-24470</strain>
    </source>
</reference>
<accession>W9G457</accession>
<comment type="caution">
    <text evidence="2">The sequence shown here is derived from an EMBL/GenBank/DDBJ whole genome shotgun (WGS) entry which is preliminary data.</text>
</comment>
<dbReference type="PANTHER" id="PTHR34094:SF1">
    <property type="entry name" value="PROTEIN FAM185A"/>
    <property type="match status" value="1"/>
</dbReference>
<protein>
    <recommendedName>
        <fullName evidence="1">DUF4097 domain-containing protein</fullName>
    </recommendedName>
</protein>
<dbReference type="STRING" id="1386089.N865_13715"/>
<dbReference type="Proteomes" id="UP000019489">
    <property type="component" value="Unassembled WGS sequence"/>
</dbReference>
<dbReference type="PANTHER" id="PTHR34094">
    <property type="match status" value="1"/>
</dbReference>
<gene>
    <name evidence="2" type="ORF">N865_13715</name>
</gene>
<name>W9G457_9MICO</name>
<sequence>MSSPDPTTDHNTIDRKGKTMQHHFETTGPITLKVEIPAGDVTLRATEALTTSVRLVPRGRGGADLAERFTVEAHGNEVVVIAPKREGFLGFGSKGSVDVEIDLPVGSAVDARTGSGHVRATGLLDDVRASTGSGKLSFHELGDAELRSGSGDVTVRAVRGGLSAKTGSGDLVFGSLGGRSDLVSGSGDIEIRRAEAPVKAKTGSGDVRIEASAADIEVMTGSGDVRLAGVHGGEVRARTGTGDVTIGVAAGVAAYLDLDSVAGDVDVDLEETSGPGDAEATTSLFVHAGIGDIHVKRAEVSLA</sequence>
<feature type="domain" description="DUF4097" evidence="1">
    <location>
        <begin position="38"/>
        <end position="272"/>
    </location>
</feature>
<organism evidence="2 3">
    <name type="scientific">Intrasporangium oryzae NRRL B-24470</name>
    <dbReference type="NCBI Taxonomy" id="1386089"/>
    <lineage>
        <taxon>Bacteria</taxon>
        <taxon>Bacillati</taxon>
        <taxon>Actinomycetota</taxon>
        <taxon>Actinomycetes</taxon>
        <taxon>Micrococcales</taxon>
        <taxon>Intrasporangiaceae</taxon>
        <taxon>Intrasporangium</taxon>
    </lineage>
</organism>
<dbReference type="Gene3D" id="2.160.20.120">
    <property type="match status" value="1"/>
</dbReference>
<dbReference type="OrthoDB" id="9810998at2"/>